<evidence type="ECO:0000256" key="6">
    <source>
        <dbReference type="ARBA" id="ARBA00022807"/>
    </source>
</evidence>
<proteinExistence type="predicted"/>
<dbReference type="InterPro" id="IPR051346">
    <property type="entry name" value="OTU_Deubiquitinase"/>
</dbReference>
<evidence type="ECO:0000256" key="2">
    <source>
        <dbReference type="ARBA" id="ARBA00012759"/>
    </source>
</evidence>
<keyword evidence="8" id="KW-1185">Reference proteome</keyword>
<dbReference type="EMBL" id="LSRX01000916">
    <property type="protein sequence ID" value="OLP86439.1"/>
    <property type="molecule type" value="Genomic_DNA"/>
</dbReference>
<keyword evidence="3" id="KW-0645">Protease</keyword>
<keyword evidence="4" id="KW-0833">Ubl conjugation pathway</keyword>
<evidence type="ECO:0000256" key="3">
    <source>
        <dbReference type="ARBA" id="ARBA00022670"/>
    </source>
</evidence>
<protein>
    <recommendedName>
        <fullName evidence="2">ubiquitinyl hydrolase 1</fullName>
        <ecNumber evidence="2">3.4.19.12</ecNumber>
    </recommendedName>
</protein>
<comment type="caution">
    <text evidence="7">The sequence shown here is derived from an EMBL/GenBank/DDBJ whole genome shotgun (WGS) entry which is preliminary data.</text>
</comment>
<keyword evidence="5" id="KW-0378">Hydrolase</keyword>
<dbReference type="GO" id="GO:0005737">
    <property type="term" value="C:cytoplasm"/>
    <property type="evidence" value="ECO:0007669"/>
    <property type="project" value="TreeGrafter"/>
</dbReference>
<dbReference type="GO" id="GO:0005634">
    <property type="term" value="C:nucleus"/>
    <property type="evidence" value="ECO:0007669"/>
    <property type="project" value="TreeGrafter"/>
</dbReference>
<dbReference type="GO" id="GO:0071947">
    <property type="term" value="P:protein deubiquitination involved in ubiquitin-dependent protein catabolic process"/>
    <property type="evidence" value="ECO:0007669"/>
    <property type="project" value="TreeGrafter"/>
</dbReference>
<reference evidence="7 8" key="1">
    <citation type="submission" date="2016-02" db="EMBL/GenBank/DDBJ databases">
        <title>Genome analysis of coral dinoflagellate symbionts highlights evolutionary adaptations to a symbiotic lifestyle.</title>
        <authorList>
            <person name="Aranda M."/>
            <person name="Li Y."/>
            <person name="Liew Y.J."/>
            <person name="Baumgarten S."/>
            <person name="Simakov O."/>
            <person name="Wilson M."/>
            <person name="Piel J."/>
            <person name="Ashoor H."/>
            <person name="Bougouffa S."/>
            <person name="Bajic V.B."/>
            <person name="Ryu T."/>
            <person name="Ravasi T."/>
            <person name="Bayer T."/>
            <person name="Micklem G."/>
            <person name="Kim H."/>
            <person name="Bhak J."/>
            <person name="Lajeunesse T.C."/>
            <person name="Voolstra C.R."/>
        </authorList>
    </citation>
    <scope>NUCLEOTIDE SEQUENCE [LARGE SCALE GENOMIC DNA]</scope>
    <source>
        <strain evidence="7 8">CCMP2467</strain>
    </source>
</reference>
<dbReference type="PANTHER" id="PTHR13367:SF28">
    <property type="entry name" value="UBIQUITIN THIOESTERASE ZRANB1"/>
    <property type="match status" value="1"/>
</dbReference>
<evidence type="ECO:0000256" key="5">
    <source>
        <dbReference type="ARBA" id="ARBA00022801"/>
    </source>
</evidence>
<evidence type="ECO:0000256" key="4">
    <source>
        <dbReference type="ARBA" id="ARBA00022786"/>
    </source>
</evidence>
<dbReference type="AlphaFoldDB" id="A0A1Q9CU46"/>
<gene>
    <name evidence="7" type="ORF">AK812_SmicGene32454</name>
</gene>
<dbReference type="Proteomes" id="UP000186817">
    <property type="component" value="Unassembled WGS sequence"/>
</dbReference>
<keyword evidence="6" id="KW-0788">Thiol protease</keyword>
<sequence length="334" mass="35603">MAAGGESLAGFKAGRFAARWPWIDSTRVPIEAAEAQSLVLGAASAKAAGEAETKLVPPLEWIDGRDSSQMELVFAVLKNSPFLMEYYLNDVVFPAVLRHADAKLSANGQDLGGEVLCSSRLGFSGTPNDLLPLALGKCQYARGDDAKMLNTLSDPLVVDVALVDDGWSAQTLLSLVATHDPPFNALIDVGALITGLSNEQVAHALLDFGLPYEAVVFLDPGGEPWLLRRGRSVAVKMSNCSLPLSRRFVFYDQVHTTGIDIRHPPMACAALTLGKAEASGEAPKSAASGLSYRGYIPGKHPSNVFGSTFADSNATAMEVQNRPAYVITRWADDN</sequence>
<comment type="catalytic activity">
    <reaction evidence="1">
        <text>Thiol-dependent hydrolysis of ester, thioester, amide, peptide and isopeptide bonds formed by the C-terminal Gly of ubiquitin (a 76-residue protein attached to proteins as an intracellular targeting signal).</text>
        <dbReference type="EC" id="3.4.19.12"/>
    </reaction>
</comment>
<dbReference type="EC" id="3.4.19.12" evidence="2"/>
<name>A0A1Q9CU46_SYMMI</name>
<dbReference type="OrthoDB" id="2684236at2759"/>
<evidence type="ECO:0000256" key="1">
    <source>
        <dbReference type="ARBA" id="ARBA00000707"/>
    </source>
</evidence>
<evidence type="ECO:0000313" key="8">
    <source>
        <dbReference type="Proteomes" id="UP000186817"/>
    </source>
</evidence>
<evidence type="ECO:0000313" key="7">
    <source>
        <dbReference type="EMBL" id="OLP86439.1"/>
    </source>
</evidence>
<dbReference type="GO" id="GO:0004843">
    <property type="term" value="F:cysteine-type deubiquitinase activity"/>
    <property type="evidence" value="ECO:0007669"/>
    <property type="project" value="UniProtKB-EC"/>
</dbReference>
<dbReference type="GO" id="GO:0070530">
    <property type="term" value="F:K63-linked polyubiquitin modification-dependent protein binding"/>
    <property type="evidence" value="ECO:0007669"/>
    <property type="project" value="TreeGrafter"/>
</dbReference>
<organism evidence="7 8">
    <name type="scientific">Symbiodinium microadriaticum</name>
    <name type="common">Dinoflagellate</name>
    <name type="synonym">Zooxanthella microadriatica</name>
    <dbReference type="NCBI Taxonomy" id="2951"/>
    <lineage>
        <taxon>Eukaryota</taxon>
        <taxon>Sar</taxon>
        <taxon>Alveolata</taxon>
        <taxon>Dinophyceae</taxon>
        <taxon>Suessiales</taxon>
        <taxon>Symbiodiniaceae</taxon>
        <taxon>Symbiodinium</taxon>
    </lineage>
</organism>
<dbReference type="PANTHER" id="PTHR13367">
    <property type="entry name" value="UBIQUITIN THIOESTERASE"/>
    <property type="match status" value="1"/>
</dbReference>
<accession>A0A1Q9CU46</accession>